<feature type="region of interest" description="Disordered" evidence="4">
    <location>
        <begin position="1092"/>
        <end position="1118"/>
    </location>
</feature>
<dbReference type="SUPFAM" id="SSF52540">
    <property type="entry name" value="P-loop containing nucleoside triphosphate hydrolases"/>
    <property type="match status" value="1"/>
</dbReference>
<keyword evidence="8" id="KW-1185">Reference proteome</keyword>
<dbReference type="InterPro" id="IPR011990">
    <property type="entry name" value="TPR-like_helical_dom_sf"/>
</dbReference>
<feature type="region of interest" description="Disordered" evidence="4">
    <location>
        <begin position="1025"/>
        <end position="1056"/>
    </location>
</feature>
<protein>
    <submittedName>
        <fullName evidence="7">Alpha/beta fold hydrolase</fullName>
    </submittedName>
</protein>
<reference evidence="7 8" key="1">
    <citation type="submission" date="2020-05" db="EMBL/GenBank/DDBJ databases">
        <authorList>
            <person name="Mo P."/>
        </authorList>
    </citation>
    <scope>NUCLEOTIDE SEQUENCE [LARGE SCALE GENOMIC DNA]</scope>
    <source>
        <strain evidence="7 8">Gen01</strain>
    </source>
</reference>
<feature type="region of interest" description="Disordered" evidence="4">
    <location>
        <begin position="963"/>
        <end position="988"/>
    </location>
</feature>
<dbReference type="InterPro" id="IPR000792">
    <property type="entry name" value="Tscrpt_reg_LuxR_C"/>
</dbReference>
<dbReference type="PANTHER" id="PTHR47691:SF3">
    <property type="entry name" value="HTH-TYPE TRANSCRIPTIONAL REGULATOR RV0890C-RELATED"/>
    <property type="match status" value="1"/>
</dbReference>
<dbReference type="Pfam" id="PF00196">
    <property type="entry name" value="GerE"/>
    <property type="match status" value="1"/>
</dbReference>
<dbReference type="CDD" id="cd06170">
    <property type="entry name" value="LuxR_C_like"/>
    <property type="match status" value="1"/>
</dbReference>
<dbReference type="InterPro" id="IPR001867">
    <property type="entry name" value="OmpR/PhoB-type_DNA-bd"/>
</dbReference>
<dbReference type="Pfam" id="PF12697">
    <property type="entry name" value="Abhydrolase_6"/>
    <property type="match status" value="1"/>
</dbReference>
<dbReference type="GO" id="GO:0016787">
    <property type="term" value="F:hydrolase activity"/>
    <property type="evidence" value="ECO:0007669"/>
    <property type="project" value="UniProtKB-KW"/>
</dbReference>
<dbReference type="InterPro" id="IPR027417">
    <property type="entry name" value="P-loop_NTPase"/>
</dbReference>
<dbReference type="PROSITE" id="PS51755">
    <property type="entry name" value="OMPR_PHOB"/>
    <property type="match status" value="1"/>
</dbReference>
<evidence type="ECO:0000256" key="2">
    <source>
        <dbReference type="ARBA" id="ARBA00023125"/>
    </source>
</evidence>
<dbReference type="PROSITE" id="PS50043">
    <property type="entry name" value="HTH_LUXR_2"/>
    <property type="match status" value="1"/>
</dbReference>
<dbReference type="PRINTS" id="PR00111">
    <property type="entry name" value="ABHYDROLASE"/>
</dbReference>
<dbReference type="SUPFAM" id="SSF48452">
    <property type="entry name" value="TPR-like"/>
    <property type="match status" value="1"/>
</dbReference>
<dbReference type="InterPro" id="IPR036388">
    <property type="entry name" value="WH-like_DNA-bd_sf"/>
</dbReference>
<dbReference type="InterPro" id="IPR000073">
    <property type="entry name" value="AB_hydrolase_1"/>
</dbReference>
<dbReference type="InterPro" id="IPR029058">
    <property type="entry name" value="AB_hydrolase_fold"/>
</dbReference>
<dbReference type="Pfam" id="PF03704">
    <property type="entry name" value="BTAD"/>
    <property type="match status" value="1"/>
</dbReference>
<organism evidence="7 8">
    <name type="scientific">Pseudonocardia broussonetiae</name>
    <dbReference type="NCBI Taxonomy" id="2736640"/>
    <lineage>
        <taxon>Bacteria</taxon>
        <taxon>Bacillati</taxon>
        <taxon>Actinomycetota</taxon>
        <taxon>Actinomycetes</taxon>
        <taxon>Pseudonocardiales</taxon>
        <taxon>Pseudonocardiaceae</taxon>
        <taxon>Pseudonocardia</taxon>
    </lineage>
</organism>
<dbReference type="Pfam" id="PF00931">
    <property type="entry name" value="NB-ARC"/>
    <property type="match status" value="1"/>
</dbReference>
<dbReference type="SUPFAM" id="SSF46894">
    <property type="entry name" value="C-terminal effector domain of the bipartite response regulators"/>
    <property type="match status" value="2"/>
</dbReference>
<dbReference type="SMART" id="SM00421">
    <property type="entry name" value="HTH_LUXR"/>
    <property type="match status" value="1"/>
</dbReference>
<dbReference type="GO" id="GO:0000160">
    <property type="term" value="P:phosphorelay signal transduction system"/>
    <property type="evidence" value="ECO:0007669"/>
    <property type="project" value="InterPro"/>
</dbReference>
<dbReference type="SMART" id="SM01043">
    <property type="entry name" value="BTAD"/>
    <property type="match status" value="1"/>
</dbReference>
<evidence type="ECO:0000256" key="1">
    <source>
        <dbReference type="ARBA" id="ARBA00005820"/>
    </source>
</evidence>
<keyword evidence="2 3" id="KW-0238">DNA-binding</keyword>
<feature type="region of interest" description="Disordered" evidence="4">
    <location>
        <begin position="1135"/>
        <end position="1179"/>
    </location>
</feature>
<gene>
    <name evidence="7" type="ORF">HOP40_27795</name>
</gene>
<feature type="compositionally biased region" description="Low complexity" evidence="4">
    <location>
        <begin position="1154"/>
        <end position="1163"/>
    </location>
</feature>
<dbReference type="PRINTS" id="PR00038">
    <property type="entry name" value="HTHLUXR"/>
</dbReference>
<feature type="compositionally biased region" description="Polar residues" evidence="4">
    <location>
        <begin position="1169"/>
        <end position="1179"/>
    </location>
</feature>
<dbReference type="GO" id="GO:0006355">
    <property type="term" value="P:regulation of DNA-templated transcription"/>
    <property type="evidence" value="ECO:0007669"/>
    <property type="project" value="InterPro"/>
</dbReference>
<dbReference type="PRINTS" id="PR00364">
    <property type="entry name" value="DISEASERSIST"/>
</dbReference>
<feature type="DNA-binding region" description="OmpR/PhoB-type" evidence="3">
    <location>
        <begin position="1"/>
        <end position="90"/>
    </location>
</feature>
<evidence type="ECO:0000256" key="4">
    <source>
        <dbReference type="SAM" id="MobiDB-lite"/>
    </source>
</evidence>
<dbReference type="KEGG" id="pbro:HOP40_27795"/>
<dbReference type="GO" id="GO:0043531">
    <property type="term" value="F:ADP binding"/>
    <property type="evidence" value="ECO:0007669"/>
    <property type="project" value="InterPro"/>
</dbReference>
<dbReference type="InterPro" id="IPR002182">
    <property type="entry name" value="NB-ARC"/>
</dbReference>
<dbReference type="Gene3D" id="1.10.10.10">
    <property type="entry name" value="Winged helix-like DNA-binding domain superfamily/Winged helix DNA-binding domain"/>
    <property type="match status" value="2"/>
</dbReference>
<feature type="domain" description="HTH luxR-type" evidence="5">
    <location>
        <begin position="1462"/>
        <end position="1527"/>
    </location>
</feature>
<dbReference type="InterPro" id="IPR016032">
    <property type="entry name" value="Sig_transdc_resp-reg_C-effctor"/>
</dbReference>
<evidence type="ECO:0000313" key="8">
    <source>
        <dbReference type="Proteomes" id="UP000505377"/>
    </source>
</evidence>
<dbReference type="EMBL" id="CP053564">
    <property type="protein sequence ID" value="QJY49095.1"/>
    <property type="molecule type" value="Genomic_DNA"/>
</dbReference>
<dbReference type="Gene3D" id="3.40.50.300">
    <property type="entry name" value="P-loop containing nucleotide triphosphate hydrolases"/>
    <property type="match status" value="1"/>
</dbReference>
<evidence type="ECO:0000259" key="5">
    <source>
        <dbReference type="PROSITE" id="PS50043"/>
    </source>
</evidence>
<evidence type="ECO:0000313" key="7">
    <source>
        <dbReference type="EMBL" id="QJY49095.1"/>
    </source>
</evidence>
<dbReference type="Proteomes" id="UP000505377">
    <property type="component" value="Chromosome"/>
</dbReference>
<evidence type="ECO:0000256" key="3">
    <source>
        <dbReference type="PROSITE-ProRule" id="PRU01091"/>
    </source>
</evidence>
<dbReference type="Gene3D" id="1.25.40.10">
    <property type="entry name" value="Tetratricopeptide repeat domain"/>
    <property type="match status" value="2"/>
</dbReference>
<sequence>MTAVGVLGPVLLAGADGEVRLGSARQRRLLAALVAHLGSPAGADVLADLVFDAPPVDPAGALQTHVARLRRLLPPGVRIVTTPEGYRLDTDRSAVDVLAFADHVAAGTAAADPEVRRERLARALRLWRGRPFAELDHPSLAPEVARLTELRATAAEQHGGALLATGRTGEAVAAAEALAAAEPLRESGVALLVRALAAAGRQSDALAAIARLRARLADELGIDPAPELRALEQQVLRQELPASPGPPTAPRRAARVPVSSFVGRETDLARAVDLVGRCRVVTLCGPGGVGKTRLATHVAAAVEDRYDDGALVVGFADGGPGDVVPVLAAALRLADDGRAGAGPLVDRIVDVLAVRRQLLVLDNCEHVADDVAVLVEAVATGTDGIDVLLTSREPLRVDGEHVLAVDPLDDGAAQRLLVDRIRAGDPAAVPGPDQAELVAELCRRLDRLPLALELAAARALPLGLRGLLAAVERPLEELRDGRRTAAARHRSLRDVVAWSHGLLDPAQRTLFETMAVFAGPVDRAAVAAVCGDAAALPDLVERSLVVRTPGDPDRFGMLETLRAFGRARLTADAAGPALRARHAAWAVRLAGELSDARRGPGEAAAVRRFDDHLPDLRRAHAWLCENGPVEDLLRLGVLFGELGYLRGRIDLVRLVEEALDAADGSGPGGASGGGPAHPLAARLLGLLATSHWQRGNLTAAEACARRALATAGAAGEPTAGREAAEALSNVASFRGDLPGAARWARHGLELAEQAGDTELAFVCHLDLVLDATYSGDDDAAGRHEDAMVALLPRLGSPTARGFLAYARGERRAERGTPDAARYLREAIRWAEEADSRFVAGIARHTLVTSAAREGEPAALLPGLRPLLDHWHGFGAWTHLWIAVRALIEVLSRLGRHDEAVLLLGALRASPRATAAFGADAAREQQVEDAARAALGADVDARLAEGAALGDAAAVALARRSTLPGPSAEQVGEDVVQGDPGPAPEHPDELEDVAVVPGEAERQHGAEQPERGSVAREHARVQAVEAGGAGPGDGRLDQQPPDPAALPGVDDGDGHLGLVAGTRVADELGHPDRPVVGVGDERDPVAPVHVEQAAAHHPGQPRGGGVEAQVPAPRGEPGEQGVEHGVVVAAEVAEPDVGGKEGGAHGGLLRGGSGAPSAAADAAAPRPTKGPSTGGPSMAGNVQQVRFTRVDGHPVAWSAVGTGPPLVIGGWWSSHLELDWRDPAFRALVELLARHRTVVRYDRPGTGLSGRDAPPPAELDAEVAVLDGVLDAVAAALGPGPVALWGASSGAPVAAALAARHPARVAALVLYGSYADGSRIAPPRARAALVELVAHHWGLGSRALTDLFLPGAAPAEREAFARFQRASAAPADAARSLAAVYAFDVRDALPRVTAPTLVLHRADDRAIPVALGREVAALVPGAVFTALEGTEHFPWRGDAGAVARAVLGFLGVGATAPDGPPPALAAVGGLSGRELEVLRLVAQGRADREIARLLVLSPHTVHRHVANVRAKLDLPSRAAAAAFAVREGLI</sequence>
<feature type="compositionally biased region" description="Gly residues" evidence="4">
    <location>
        <begin position="1143"/>
        <end position="1153"/>
    </location>
</feature>
<dbReference type="GO" id="GO:0003677">
    <property type="term" value="F:DNA binding"/>
    <property type="evidence" value="ECO:0007669"/>
    <property type="project" value="UniProtKB-UniRule"/>
</dbReference>
<comment type="similarity">
    <text evidence="1">Belongs to the AfsR/DnrI/RedD regulatory family.</text>
</comment>
<feature type="domain" description="OmpR/PhoB-type" evidence="6">
    <location>
        <begin position="1"/>
        <end position="90"/>
    </location>
</feature>
<dbReference type="PANTHER" id="PTHR47691">
    <property type="entry name" value="REGULATOR-RELATED"/>
    <property type="match status" value="1"/>
</dbReference>
<dbReference type="InterPro" id="IPR005158">
    <property type="entry name" value="BTAD"/>
</dbReference>
<dbReference type="Gene3D" id="3.40.50.1820">
    <property type="entry name" value="alpha/beta hydrolase"/>
    <property type="match status" value="1"/>
</dbReference>
<name>A0A6M6JNY1_9PSEU</name>
<evidence type="ECO:0000259" key="6">
    <source>
        <dbReference type="PROSITE" id="PS51755"/>
    </source>
</evidence>
<dbReference type="SMART" id="SM00862">
    <property type="entry name" value="Trans_reg_C"/>
    <property type="match status" value="1"/>
</dbReference>
<proteinExistence type="inferred from homology"/>
<dbReference type="SUPFAM" id="SSF53474">
    <property type="entry name" value="alpha/beta-Hydrolases"/>
    <property type="match status" value="1"/>
</dbReference>
<keyword evidence="7" id="KW-0378">Hydrolase</keyword>
<accession>A0A6M6JNY1</accession>